<comment type="caution">
    <text evidence="1">The sequence shown here is derived from an EMBL/GenBank/DDBJ whole genome shotgun (WGS) entry which is preliminary data.</text>
</comment>
<organism evidence="1 2">
    <name type="scientific">Amycolatopsis ultiminotia</name>
    <dbReference type="NCBI Taxonomy" id="543629"/>
    <lineage>
        <taxon>Bacteria</taxon>
        <taxon>Bacillati</taxon>
        <taxon>Actinomycetota</taxon>
        <taxon>Actinomycetes</taxon>
        <taxon>Pseudonocardiales</taxon>
        <taxon>Pseudonocardiaceae</taxon>
        <taxon>Amycolatopsis</taxon>
    </lineage>
</organism>
<accession>A0ABP6WH88</accession>
<evidence type="ECO:0008006" key="3">
    <source>
        <dbReference type="Google" id="ProtNLM"/>
    </source>
</evidence>
<name>A0ABP6WH88_9PSEU</name>
<dbReference type="RefSeq" id="WP_344861358.1">
    <property type="nucleotide sequence ID" value="NZ_BAAAZN010000007.1"/>
</dbReference>
<dbReference type="Proteomes" id="UP001500689">
    <property type="component" value="Unassembled WGS sequence"/>
</dbReference>
<gene>
    <name evidence="1" type="ORF">GCM10022222_37040</name>
</gene>
<reference evidence="2" key="1">
    <citation type="journal article" date="2019" name="Int. J. Syst. Evol. Microbiol.">
        <title>The Global Catalogue of Microorganisms (GCM) 10K type strain sequencing project: providing services to taxonomists for standard genome sequencing and annotation.</title>
        <authorList>
            <consortium name="The Broad Institute Genomics Platform"/>
            <consortium name="The Broad Institute Genome Sequencing Center for Infectious Disease"/>
            <person name="Wu L."/>
            <person name="Ma J."/>
        </authorList>
    </citation>
    <scope>NUCLEOTIDE SEQUENCE [LARGE SCALE GENOMIC DNA]</scope>
    <source>
        <strain evidence="2">JCM 16898</strain>
    </source>
</reference>
<protein>
    <recommendedName>
        <fullName evidence="3">Integrase</fullName>
    </recommendedName>
</protein>
<dbReference type="EMBL" id="BAAAZN010000007">
    <property type="protein sequence ID" value="GAA3550089.1"/>
    <property type="molecule type" value="Genomic_DNA"/>
</dbReference>
<proteinExistence type="predicted"/>
<keyword evidence="2" id="KW-1185">Reference proteome</keyword>
<sequence>MSDDLDRVIEVIDPPRWGRVIRASGIEPFCLVDDAGRPVEPARRFLRDPVAQGSSAATVRSYAYALLRWWRFY</sequence>
<evidence type="ECO:0000313" key="1">
    <source>
        <dbReference type="EMBL" id="GAA3550089.1"/>
    </source>
</evidence>
<evidence type="ECO:0000313" key="2">
    <source>
        <dbReference type="Proteomes" id="UP001500689"/>
    </source>
</evidence>